<evidence type="ECO:0000256" key="3">
    <source>
        <dbReference type="RuleBase" id="RU003690"/>
    </source>
</evidence>
<dbReference type="InterPro" id="IPR033132">
    <property type="entry name" value="GH_1_N_CS"/>
</dbReference>
<dbReference type="Proteomes" id="UP001157006">
    <property type="component" value="Chromosome 3"/>
</dbReference>
<proteinExistence type="inferred from homology"/>
<feature type="chain" id="PRO_5043908979" evidence="4">
    <location>
        <begin position="24"/>
        <end position="146"/>
    </location>
</feature>
<accession>A0AAV1A4F9</accession>
<dbReference type="PANTHER" id="PTHR10353">
    <property type="entry name" value="GLYCOSYL HYDROLASE"/>
    <property type="match status" value="1"/>
</dbReference>
<dbReference type="PROSITE" id="PS00653">
    <property type="entry name" value="GLYCOSYL_HYDROL_F1_2"/>
    <property type="match status" value="1"/>
</dbReference>
<evidence type="ECO:0000313" key="5">
    <source>
        <dbReference type="EMBL" id="CAI8603780.1"/>
    </source>
</evidence>
<evidence type="ECO:0000256" key="4">
    <source>
        <dbReference type="SAM" id="SignalP"/>
    </source>
</evidence>
<evidence type="ECO:0000256" key="1">
    <source>
        <dbReference type="ARBA" id="ARBA00010838"/>
    </source>
</evidence>
<dbReference type="AlphaFoldDB" id="A0AAV1A4F9"/>
<protein>
    <submittedName>
        <fullName evidence="5">Uncharacterized protein</fullName>
    </submittedName>
</protein>
<gene>
    <name evidence="5" type="ORF">VFH_III102040</name>
</gene>
<dbReference type="PANTHER" id="PTHR10353:SF29">
    <property type="entry name" value="BETA-GLUCOSIDASE 11"/>
    <property type="match status" value="1"/>
</dbReference>
<dbReference type="Gene3D" id="3.20.20.80">
    <property type="entry name" value="Glycosidases"/>
    <property type="match status" value="1"/>
</dbReference>
<comment type="similarity">
    <text evidence="1 3">Belongs to the glycosyl hydrolase 1 family.</text>
</comment>
<feature type="signal peptide" evidence="4">
    <location>
        <begin position="1"/>
        <end position="23"/>
    </location>
</feature>
<dbReference type="GO" id="GO:0008422">
    <property type="term" value="F:beta-glucosidase activity"/>
    <property type="evidence" value="ECO:0007669"/>
    <property type="project" value="TreeGrafter"/>
</dbReference>
<organism evidence="5 6">
    <name type="scientific">Vicia faba</name>
    <name type="common">Broad bean</name>
    <name type="synonym">Faba vulgaris</name>
    <dbReference type="NCBI Taxonomy" id="3906"/>
    <lineage>
        <taxon>Eukaryota</taxon>
        <taxon>Viridiplantae</taxon>
        <taxon>Streptophyta</taxon>
        <taxon>Embryophyta</taxon>
        <taxon>Tracheophyta</taxon>
        <taxon>Spermatophyta</taxon>
        <taxon>Magnoliopsida</taxon>
        <taxon>eudicotyledons</taxon>
        <taxon>Gunneridae</taxon>
        <taxon>Pentapetalae</taxon>
        <taxon>rosids</taxon>
        <taxon>fabids</taxon>
        <taxon>Fabales</taxon>
        <taxon>Fabaceae</taxon>
        <taxon>Papilionoideae</taxon>
        <taxon>50 kb inversion clade</taxon>
        <taxon>NPAAA clade</taxon>
        <taxon>Hologalegina</taxon>
        <taxon>IRL clade</taxon>
        <taxon>Fabeae</taxon>
        <taxon>Vicia</taxon>
    </lineage>
</organism>
<reference evidence="5 6" key="1">
    <citation type="submission" date="2023-01" db="EMBL/GenBank/DDBJ databases">
        <authorList>
            <person name="Kreplak J."/>
        </authorList>
    </citation>
    <scope>NUCLEOTIDE SEQUENCE [LARGE SCALE GENOMIC DNA]</scope>
</reference>
<dbReference type="EMBL" id="OX451738">
    <property type="protein sequence ID" value="CAI8603780.1"/>
    <property type="molecule type" value="Genomic_DNA"/>
</dbReference>
<dbReference type="GO" id="GO:0005975">
    <property type="term" value="P:carbohydrate metabolic process"/>
    <property type="evidence" value="ECO:0007669"/>
    <property type="project" value="InterPro"/>
</dbReference>
<name>A0AAV1A4F9_VICFA</name>
<dbReference type="InterPro" id="IPR017853">
    <property type="entry name" value="GH"/>
</dbReference>
<sequence>MEPRNYFTLVFLLFLNLSAWVFSTTDHNNYSRSDFPVDFIFGSGTSAYQVEGAADEDGRTPSIWDTFAHAGFAHGGNGDVACHAYHKYKEDVQLMLETGLHAYRFSISWSRLIPIPQTNTEKDRAACERIRTFYFGWFMEHLLHGD</sequence>
<keyword evidence="6" id="KW-1185">Reference proteome</keyword>
<evidence type="ECO:0000313" key="6">
    <source>
        <dbReference type="Proteomes" id="UP001157006"/>
    </source>
</evidence>
<keyword evidence="2" id="KW-0378">Hydrolase</keyword>
<dbReference type="InterPro" id="IPR001360">
    <property type="entry name" value="Glyco_hydro_1"/>
</dbReference>
<dbReference type="Pfam" id="PF00232">
    <property type="entry name" value="Glyco_hydro_1"/>
    <property type="match status" value="1"/>
</dbReference>
<keyword evidence="4" id="KW-0732">Signal</keyword>
<dbReference type="SUPFAM" id="SSF51445">
    <property type="entry name" value="(Trans)glycosidases"/>
    <property type="match status" value="1"/>
</dbReference>
<evidence type="ECO:0000256" key="2">
    <source>
        <dbReference type="ARBA" id="ARBA00022801"/>
    </source>
</evidence>